<feature type="domain" description="PH" evidence="10">
    <location>
        <begin position="413"/>
        <end position="524"/>
    </location>
</feature>
<evidence type="ECO:0000259" key="10">
    <source>
        <dbReference type="PROSITE" id="PS50003"/>
    </source>
</evidence>
<dbReference type="AlphaFoldDB" id="A0AAE1NH19"/>
<feature type="domain" description="Calponin-homology (CH)" evidence="12">
    <location>
        <begin position="2"/>
        <end position="121"/>
    </location>
</feature>
<dbReference type="InterPro" id="IPR036028">
    <property type="entry name" value="SH3-like_dom_sf"/>
</dbReference>
<dbReference type="SMART" id="SM00325">
    <property type="entry name" value="RhoGEF"/>
    <property type="match status" value="1"/>
</dbReference>
<dbReference type="SUPFAM" id="SSF50729">
    <property type="entry name" value="PH domain-like"/>
    <property type="match status" value="1"/>
</dbReference>
<sequence length="1003" mass="115964">MEESWRECSEWFSGIGLISHDHLLNTKVAKLTDFCRFLRDGVMPCKLLHIIDSDSIDLRSINQRPQCAQFLCMKNIGIFLQTCENKFGLSKNDLFEPENLFEYSNFKKVLATLSVLSKTQKALQITNGFPKDLDEDRDDDDIYATLPKDMANGSEREACSNNNNNNNNNNRFFDDYDDPSYNEIYADLKLGRQEVRRDPPKERRDLCLQELMDTEHNYVEALGMLCDKFYKPLKKIMPEDQLKKIFCKIPKLAEIHMNLLEGLKGAQNNRMLAGNPWTVAQVFRETQESLLIYGDYCSNLTIAQQELEDLIASNDTVRLHIQECQQEVSNGRHQLREYLVVPLQRILKYHLLLHELIKHTPDGHPEYSELNKAKEDMMDLAEYINEVKRDNEMLQIIKDLKTSIMEMPSEISDYEELGKLRHDGETSIKCHPESIRKRYVFIFDKVMVICSRQTKDEKYYFKDLIRLESCQVQDNLIGATHTNTKNKQNSFYIVLNGNKKAYTIQAKDVDTKMKWKKDISDAIKYLNPDENQTLGHTFTPTTFTEANTRCCVCRKLLKGTIFQPSSESSFMTRIKERLVSFSDKCRMLRQTYSDPTYTDKTDHTVLTNIMDGPKSGQEKPVGAQGYTPMECDNNNNNNNGNSENDMISVRKKTNNNNKTHSDNNKTNSCDNLMELGEEWALRLTDYQFLSGVDLPPTSKRQTSFIMKRKDSEKKRRHTFMSGLSKHEPQTPPKPHPRNSHTLPTPDVHQYPPSKPGGAHNTSESCVRNTPLVVDPHEPPVKPNAHNNNNNPLKPNTHTPMNENVEQDHYYEGYKCGKCQKNVHKGCLNATDHCVVHPVEYPWIADRMTRVEAESHLVLSPEGTFLLRWSERHRKHILSLKALGEVKHMRVLTQEDTGFCYLSEARFFKNVVDLINYYHQSPLSESFTGLECCLRRPLYDTAIVKFPYESPDSRHLQLIQGQHLTILSRDGEARGWWKGRVGGKVGYFPKDFVTVEPDYFNGPW</sequence>
<dbReference type="GO" id="GO:0005737">
    <property type="term" value="C:cytoplasm"/>
    <property type="evidence" value="ECO:0007669"/>
    <property type="project" value="TreeGrafter"/>
</dbReference>
<dbReference type="SMART" id="SM00233">
    <property type="entry name" value="PH"/>
    <property type="match status" value="1"/>
</dbReference>
<dbReference type="SMART" id="SM00252">
    <property type="entry name" value="SH2"/>
    <property type="match status" value="1"/>
</dbReference>
<dbReference type="InterPro" id="IPR036872">
    <property type="entry name" value="CH_dom_sf"/>
</dbReference>
<dbReference type="CDD" id="cd21201">
    <property type="entry name" value="CH_VAV"/>
    <property type="match status" value="1"/>
</dbReference>
<evidence type="ECO:0000256" key="3">
    <source>
        <dbReference type="ARBA" id="ARBA00022771"/>
    </source>
</evidence>
<dbReference type="PROSITE" id="PS50003">
    <property type="entry name" value="PH_DOMAIN"/>
    <property type="match status" value="1"/>
</dbReference>
<dbReference type="SMART" id="SM00326">
    <property type="entry name" value="SH3"/>
    <property type="match status" value="1"/>
</dbReference>
<evidence type="ECO:0000256" key="6">
    <source>
        <dbReference type="PROSITE-ProRule" id="PRU00192"/>
    </source>
</evidence>
<dbReference type="Gene3D" id="1.20.900.10">
    <property type="entry name" value="Dbl homology (DH) domain"/>
    <property type="match status" value="1"/>
</dbReference>
<dbReference type="Pfam" id="PF22697">
    <property type="entry name" value="SOS1_NGEF_PH"/>
    <property type="match status" value="1"/>
</dbReference>
<organism evidence="13 14">
    <name type="scientific">Petrolisthes manimaculis</name>
    <dbReference type="NCBI Taxonomy" id="1843537"/>
    <lineage>
        <taxon>Eukaryota</taxon>
        <taxon>Metazoa</taxon>
        <taxon>Ecdysozoa</taxon>
        <taxon>Arthropoda</taxon>
        <taxon>Crustacea</taxon>
        <taxon>Multicrustacea</taxon>
        <taxon>Malacostraca</taxon>
        <taxon>Eumalacostraca</taxon>
        <taxon>Eucarida</taxon>
        <taxon>Decapoda</taxon>
        <taxon>Pleocyemata</taxon>
        <taxon>Anomura</taxon>
        <taxon>Galatheoidea</taxon>
        <taxon>Porcellanidae</taxon>
        <taxon>Petrolisthes</taxon>
    </lineage>
</organism>
<dbReference type="InterPro" id="IPR011993">
    <property type="entry name" value="PH-like_dom_sf"/>
</dbReference>
<dbReference type="Gene3D" id="2.30.30.40">
    <property type="entry name" value="SH3 Domains"/>
    <property type="match status" value="1"/>
</dbReference>
<evidence type="ECO:0000256" key="1">
    <source>
        <dbReference type="ARBA" id="ARBA00022443"/>
    </source>
</evidence>
<evidence type="ECO:0000313" key="13">
    <source>
        <dbReference type="EMBL" id="KAK4289256.1"/>
    </source>
</evidence>
<keyword evidence="4 5" id="KW-0727">SH2 domain</keyword>
<evidence type="ECO:0000313" key="14">
    <source>
        <dbReference type="Proteomes" id="UP001292094"/>
    </source>
</evidence>
<dbReference type="Pfam" id="PF00621">
    <property type="entry name" value="RhoGEF"/>
    <property type="match status" value="1"/>
</dbReference>
<dbReference type="GO" id="GO:0035556">
    <property type="term" value="P:intracellular signal transduction"/>
    <property type="evidence" value="ECO:0007669"/>
    <property type="project" value="InterPro"/>
</dbReference>
<dbReference type="Gene3D" id="2.30.29.30">
    <property type="entry name" value="Pleckstrin-homology domain (PH domain)/Phosphotyrosine-binding domain (PTB)"/>
    <property type="match status" value="1"/>
</dbReference>
<dbReference type="PROSITE" id="PS50021">
    <property type="entry name" value="CH"/>
    <property type="match status" value="1"/>
</dbReference>
<feature type="compositionally biased region" description="Low complexity" evidence="7">
    <location>
        <begin position="782"/>
        <end position="796"/>
    </location>
</feature>
<dbReference type="InterPro" id="IPR035899">
    <property type="entry name" value="DBL_dom_sf"/>
</dbReference>
<keyword evidence="14" id="KW-1185">Reference proteome</keyword>
<dbReference type="InterPro" id="IPR055251">
    <property type="entry name" value="SOS1_NGEF_PH"/>
</dbReference>
<feature type="region of interest" description="Disordered" evidence="7">
    <location>
        <begin position="691"/>
        <end position="764"/>
    </location>
</feature>
<feature type="domain" description="SH3" evidence="9">
    <location>
        <begin position="936"/>
        <end position="997"/>
    </location>
</feature>
<dbReference type="PROSITE" id="PS50001">
    <property type="entry name" value="SH2"/>
    <property type="match status" value="1"/>
</dbReference>
<evidence type="ECO:0000259" key="8">
    <source>
        <dbReference type="PROSITE" id="PS50001"/>
    </source>
</evidence>
<keyword evidence="3" id="KW-0862">Zinc</keyword>
<dbReference type="SUPFAM" id="SSF47576">
    <property type="entry name" value="Calponin-homology domain, CH-domain"/>
    <property type="match status" value="1"/>
</dbReference>
<feature type="region of interest" description="Disordered" evidence="7">
    <location>
        <begin position="153"/>
        <end position="173"/>
    </location>
</feature>
<dbReference type="InterPro" id="IPR001331">
    <property type="entry name" value="GDS_CDC24_CS"/>
</dbReference>
<name>A0AAE1NH19_9EUCA</name>
<dbReference type="InterPro" id="IPR000219">
    <property type="entry name" value="DH_dom"/>
</dbReference>
<dbReference type="PROSITE" id="PS50010">
    <property type="entry name" value="DH_2"/>
    <property type="match status" value="1"/>
</dbReference>
<dbReference type="Gene3D" id="1.10.418.10">
    <property type="entry name" value="Calponin-like domain"/>
    <property type="match status" value="1"/>
</dbReference>
<dbReference type="Gene3D" id="3.30.505.10">
    <property type="entry name" value="SH2 domain"/>
    <property type="match status" value="1"/>
</dbReference>
<dbReference type="PANTHER" id="PTHR45818">
    <property type="entry name" value="PROTEIN VAV"/>
    <property type="match status" value="1"/>
</dbReference>
<feature type="region of interest" description="Disordered" evidence="7">
    <location>
        <begin position="776"/>
        <end position="796"/>
    </location>
</feature>
<evidence type="ECO:0000259" key="9">
    <source>
        <dbReference type="PROSITE" id="PS50002"/>
    </source>
</evidence>
<dbReference type="Proteomes" id="UP001292094">
    <property type="component" value="Unassembled WGS sequence"/>
</dbReference>
<dbReference type="InterPro" id="IPR001452">
    <property type="entry name" value="SH3_domain"/>
</dbReference>
<dbReference type="Pfam" id="PF07653">
    <property type="entry name" value="SH3_2"/>
    <property type="match status" value="1"/>
</dbReference>
<dbReference type="PROSITE" id="PS50002">
    <property type="entry name" value="SH3"/>
    <property type="match status" value="1"/>
</dbReference>
<keyword evidence="2" id="KW-0344">Guanine-nucleotide releasing factor</keyword>
<accession>A0AAE1NH19</accession>
<dbReference type="SUPFAM" id="SSF55550">
    <property type="entry name" value="SH2 domain"/>
    <property type="match status" value="1"/>
</dbReference>
<proteinExistence type="predicted"/>
<dbReference type="InterPro" id="IPR000980">
    <property type="entry name" value="SH2"/>
</dbReference>
<comment type="caution">
    <text evidence="13">The sequence shown here is derived from an EMBL/GenBank/DDBJ whole genome shotgun (WGS) entry which is preliminary data.</text>
</comment>
<evidence type="ECO:0000256" key="4">
    <source>
        <dbReference type="ARBA" id="ARBA00022999"/>
    </source>
</evidence>
<feature type="compositionally biased region" description="Low complexity" evidence="7">
    <location>
        <begin position="161"/>
        <end position="170"/>
    </location>
</feature>
<dbReference type="PANTHER" id="PTHR45818:SF3">
    <property type="entry name" value="PROTEIN VAV"/>
    <property type="match status" value="1"/>
</dbReference>
<dbReference type="GO" id="GO:0008270">
    <property type="term" value="F:zinc ion binding"/>
    <property type="evidence" value="ECO:0007669"/>
    <property type="project" value="UniProtKB-KW"/>
</dbReference>
<dbReference type="SMART" id="SM00033">
    <property type="entry name" value="CH"/>
    <property type="match status" value="1"/>
</dbReference>
<dbReference type="Pfam" id="PF00307">
    <property type="entry name" value="CH"/>
    <property type="match status" value="1"/>
</dbReference>
<evidence type="ECO:0000256" key="7">
    <source>
        <dbReference type="SAM" id="MobiDB-lite"/>
    </source>
</evidence>
<dbReference type="GO" id="GO:0048468">
    <property type="term" value="P:cell development"/>
    <property type="evidence" value="ECO:0007669"/>
    <property type="project" value="UniProtKB-ARBA"/>
</dbReference>
<evidence type="ECO:0000256" key="5">
    <source>
        <dbReference type="PROSITE-ProRule" id="PRU00191"/>
    </source>
</evidence>
<evidence type="ECO:0000256" key="2">
    <source>
        <dbReference type="ARBA" id="ARBA00022658"/>
    </source>
</evidence>
<dbReference type="GO" id="GO:0005085">
    <property type="term" value="F:guanyl-nucleotide exchange factor activity"/>
    <property type="evidence" value="ECO:0007669"/>
    <property type="project" value="UniProtKB-KW"/>
</dbReference>
<keyword evidence="1 6" id="KW-0728">SH3 domain</keyword>
<protein>
    <submittedName>
        <fullName evidence="13">Uncharacterized protein</fullName>
    </submittedName>
</protein>
<dbReference type="SUPFAM" id="SSF50044">
    <property type="entry name" value="SH3-domain"/>
    <property type="match status" value="1"/>
</dbReference>
<gene>
    <name evidence="13" type="ORF">Pmani_037763</name>
</gene>
<evidence type="ECO:0000259" key="11">
    <source>
        <dbReference type="PROSITE" id="PS50010"/>
    </source>
</evidence>
<keyword evidence="3" id="KW-0479">Metal-binding</keyword>
<evidence type="ECO:0000259" key="12">
    <source>
        <dbReference type="PROSITE" id="PS50021"/>
    </source>
</evidence>
<dbReference type="InterPro" id="IPR036860">
    <property type="entry name" value="SH2_dom_sf"/>
</dbReference>
<reference evidence="13" key="1">
    <citation type="submission" date="2023-11" db="EMBL/GenBank/DDBJ databases">
        <title>Genome assemblies of two species of porcelain crab, Petrolisthes cinctipes and Petrolisthes manimaculis (Anomura: Porcellanidae).</title>
        <authorList>
            <person name="Angst P."/>
        </authorList>
    </citation>
    <scope>NUCLEOTIDE SEQUENCE</scope>
    <source>
        <strain evidence="13">PB745_02</strain>
        <tissue evidence="13">Gill</tissue>
    </source>
</reference>
<dbReference type="InterPro" id="IPR001715">
    <property type="entry name" value="CH_dom"/>
</dbReference>
<feature type="domain" description="DH" evidence="11">
    <location>
        <begin position="203"/>
        <end position="387"/>
    </location>
</feature>
<dbReference type="Pfam" id="PF00017">
    <property type="entry name" value="SH2"/>
    <property type="match status" value="1"/>
</dbReference>
<dbReference type="GO" id="GO:0016477">
    <property type="term" value="P:cell migration"/>
    <property type="evidence" value="ECO:0007669"/>
    <property type="project" value="TreeGrafter"/>
</dbReference>
<feature type="domain" description="SH2" evidence="8">
    <location>
        <begin position="842"/>
        <end position="937"/>
    </location>
</feature>
<keyword evidence="3" id="KW-0863">Zinc-finger</keyword>
<dbReference type="CDD" id="cd00160">
    <property type="entry name" value="RhoGEF"/>
    <property type="match status" value="1"/>
</dbReference>
<dbReference type="SUPFAM" id="SSF48065">
    <property type="entry name" value="DBL homology domain (DH-domain)"/>
    <property type="match status" value="1"/>
</dbReference>
<dbReference type="PROSITE" id="PS00741">
    <property type="entry name" value="DH_1"/>
    <property type="match status" value="1"/>
</dbReference>
<dbReference type="InterPro" id="IPR001849">
    <property type="entry name" value="PH_domain"/>
</dbReference>
<dbReference type="EMBL" id="JAWZYT010005926">
    <property type="protein sequence ID" value="KAK4289256.1"/>
    <property type="molecule type" value="Genomic_DNA"/>
</dbReference>